<evidence type="ECO:0000256" key="1">
    <source>
        <dbReference type="SAM" id="MobiDB-lite"/>
    </source>
</evidence>
<protein>
    <submittedName>
        <fullName evidence="3">Uncharacterized protein</fullName>
    </submittedName>
</protein>
<dbReference type="EMBL" id="JARGEI010000029">
    <property type="protein sequence ID" value="KAJ8706068.1"/>
    <property type="molecule type" value="Genomic_DNA"/>
</dbReference>
<dbReference type="Proteomes" id="UP001231518">
    <property type="component" value="Chromosome 26"/>
</dbReference>
<reference evidence="3" key="1">
    <citation type="submission" date="2023-03" db="EMBL/GenBank/DDBJ databases">
        <title>Chromosome-level genomes of two armyworms, Mythimna separata and Mythimna loreyi, provide insights into the biosynthesis and reception of sex pheromones.</title>
        <authorList>
            <person name="Zhao H."/>
        </authorList>
    </citation>
    <scope>NUCLEOTIDE SEQUENCE</scope>
    <source>
        <strain evidence="3">BeijingLab</strain>
        <tissue evidence="3">Pupa</tissue>
    </source>
</reference>
<feature type="region of interest" description="Disordered" evidence="1">
    <location>
        <begin position="40"/>
        <end position="67"/>
    </location>
</feature>
<sequence>MAVFHASILVSIFCTSLAAPQQPEINDQYKITEQESEKAVTAQTVQEKQPNQTLPELKNVPTAPTSTETLLETEDKDTNTGVAVPQISFTLKVYKFFSDPIYKVVNAPKVNEVLRNIGTCVVNGAMELFSYYLPAPLMPLLASAAGLVIPFEPVVMLKERMPVTSYRRAFQTAMNTFLRTFDKYKVADEFDPYMTRRFNRRFMNDNRGKKEGEKPQEVEIE</sequence>
<feature type="signal peptide" evidence="2">
    <location>
        <begin position="1"/>
        <end position="18"/>
    </location>
</feature>
<proteinExistence type="predicted"/>
<evidence type="ECO:0000313" key="4">
    <source>
        <dbReference type="Proteomes" id="UP001231518"/>
    </source>
</evidence>
<name>A0AAD8DL88_MYTSE</name>
<accession>A0AAD8DL88</accession>
<feature type="compositionally biased region" description="Polar residues" evidence="1">
    <location>
        <begin position="41"/>
        <end position="54"/>
    </location>
</feature>
<dbReference type="AlphaFoldDB" id="A0AAD8DL88"/>
<keyword evidence="4" id="KW-1185">Reference proteome</keyword>
<feature type="chain" id="PRO_5042231578" evidence="2">
    <location>
        <begin position="19"/>
        <end position="221"/>
    </location>
</feature>
<organism evidence="3 4">
    <name type="scientific">Mythimna separata</name>
    <name type="common">Oriental armyworm</name>
    <name type="synonym">Pseudaletia separata</name>
    <dbReference type="NCBI Taxonomy" id="271217"/>
    <lineage>
        <taxon>Eukaryota</taxon>
        <taxon>Metazoa</taxon>
        <taxon>Ecdysozoa</taxon>
        <taxon>Arthropoda</taxon>
        <taxon>Hexapoda</taxon>
        <taxon>Insecta</taxon>
        <taxon>Pterygota</taxon>
        <taxon>Neoptera</taxon>
        <taxon>Endopterygota</taxon>
        <taxon>Lepidoptera</taxon>
        <taxon>Glossata</taxon>
        <taxon>Ditrysia</taxon>
        <taxon>Noctuoidea</taxon>
        <taxon>Noctuidae</taxon>
        <taxon>Noctuinae</taxon>
        <taxon>Hadenini</taxon>
        <taxon>Mythimna</taxon>
    </lineage>
</organism>
<comment type="caution">
    <text evidence="3">The sequence shown here is derived from an EMBL/GenBank/DDBJ whole genome shotgun (WGS) entry which is preliminary data.</text>
</comment>
<evidence type="ECO:0000256" key="2">
    <source>
        <dbReference type="SAM" id="SignalP"/>
    </source>
</evidence>
<gene>
    <name evidence="3" type="ORF">PYW07_010845</name>
</gene>
<keyword evidence="2" id="KW-0732">Signal</keyword>
<evidence type="ECO:0000313" key="3">
    <source>
        <dbReference type="EMBL" id="KAJ8706068.1"/>
    </source>
</evidence>